<evidence type="ECO:0000256" key="1">
    <source>
        <dbReference type="SAM" id="MobiDB-lite"/>
    </source>
</evidence>
<proteinExistence type="predicted"/>
<dbReference type="Proteomes" id="UP000283530">
    <property type="component" value="Unassembled WGS sequence"/>
</dbReference>
<dbReference type="PANTHER" id="PTHR36704:SF1">
    <property type="entry name" value="OS06G0239700 PROTEIN"/>
    <property type="match status" value="1"/>
</dbReference>
<comment type="caution">
    <text evidence="2">The sequence shown here is derived from an EMBL/GenBank/DDBJ whole genome shotgun (WGS) entry which is preliminary data.</text>
</comment>
<evidence type="ECO:0000313" key="3">
    <source>
        <dbReference type="Proteomes" id="UP000283530"/>
    </source>
</evidence>
<reference evidence="2 3" key="1">
    <citation type="journal article" date="2019" name="Nat. Plants">
        <title>Stout camphor tree genome fills gaps in understanding of flowering plant genome evolution.</title>
        <authorList>
            <person name="Chaw S.M."/>
            <person name="Liu Y.C."/>
            <person name="Wu Y.W."/>
            <person name="Wang H.Y."/>
            <person name="Lin C.I."/>
            <person name="Wu C.S."/>
            <person name="Ke H.M."/>
            <person name="Chang L.Y."/>
            <person name="Hsu C.Y."/>
            <person name="Yang H.T."/>
            <person name="Sudianto E."/>
            <person name="Hsu M.H."/>
            <person name="Wu K.P."/>
            <person name="Wang L.N."/>
            <person name="Leebens-Mack J.H."/>
            <person name="Tsai I.J."/>
        </authorList>
    </citation>
    <scope>NUCLEOTIDE SEQUENCE [LARGE SCALE GENOMIC DNA]</scope>
    <source>
        <strain evidence="3">cv. Chaw 1501</strain>
        <tissue evidence="2">Young leaves</tissue>
    </source>
</reference>
<organism evidence="2 3">
    <name type="scientific">Cinnamomum micranthum f. kanehirae</name>
    <dbReference type="NCBI Taxonomy" id="337451"/>
    <lineage>
        <taxon>Eukaryota</taxon>
        <taxon>Viridiplantae</taxon>
        <taxon>Streptophyta</taxon>
        <taxon>Embryophyta</taxon>
        <taxon>Tracheophyta</taxon>
        <taxon>Spermatophyta</taxon>
        <taxon>Magnoliopsida</taxon>
        <taxon>Magnoliidae</taxon>
        <taxon>Laurales</taxon>
        <taxon>Lauraceae</taxon>
        <taxon>Cinnamomum</taxon>
    </lineage>
</organism>
<dbReference type="PANTHER" id="PTHR36704">
    <property type="entry name" value="PROTEIN, PUTATIVE-RELATED"/>
    <property type="match status" value="1"/>
</dbReference>
<dbReference type="EMBL" id="QPKB01000002">
    <property type="protein sequence ID" value="RWR77544.1"/>
    <property type="molecule type" value="Genomic_DNA"/>
</dbReference>
<dbReference type="OrthoDB" id="1928683at2759"/>
<dbReference type="AlphaFoldDB" id="A0A443NGC1"/>
<gene>
    <name evidence="2" type="ORF">CKAN_00603500</name>
</gene>
<accession>A0A443NGC1</accession>
<feature type="compositionally biased region" description="Polar residues" evidence="1">
    <location>
        <begin position="41"/>
        <end position="51"/>
    </location>
</feature>
<keyword evidence="3" id="KW-1185">Reference proteome</keyword>
<evidence type="ECO:0000313" key="2">
    <source>
        <dbReference type="EMBL" id="RWR77544.1"/>
    </source>
</evidence>
<feature type="region of interest" description="Disordered" evidence="1">
    <location>
        <begin position="26"/>
        <end position="52"/>
    </location>
</feature>
<name>A0A443NGC1_9MAGN</name>
<sequence length="260" mass="28756">MSFLAGRSAAAEGAYFLQESKQAVERLSRKYPSSSSSSPSIPTKTHSSEAQTADVLHEVLRHSIPINPSHHHPQSSLPSLSTSSKWRPSSSSSSSSSHPSVSSDAVNPLRAYVSMPQVTFGPKRWQLPNEEHAVLASTANELRRDRHTHVDSRKLKAAAEGLSQIGKAFAIASTIVFGGATVAFMLTASKLQLHNSDDIKTKGRDLFHPRLEMIREQVGPLRDWAEQNSRKWHFEREEEAKEKPAIIKEISKQFGVRTTN</sequence>
<protein>
    <submittedName>
        <fullName evidence="2">Guanosine-5'-triphosphate,3'-diphosphate pyrophosphatase</fullName>
    </submittedName>
</protein>
<feature type="region of interest" description="Disordered" evidence="1">
    <location>
        <begin position="65"/>
        <end position="104"/>
    </location>
</feature>
<feature type="compositionally biased region" description="Low complexity" evidence="1">
    <location>
        <begin position="65"/>
        <end position="103"/>
    </location>
</feature>